<evidence type="ECO:0000313" key="1">
    <source>
        <dbReference type="EMBL" id="KHJ96936.1"/>
    </source>
</evidence>
<keyword evidence="2" id="KW-1185">Reference proteome</keyword>
<protein>
    <submittedName>
        <fullName evidence="1">Uncharacterized protein</fullName>
    </submittedName>
</protein>
<reference evidence="1 2" key="1">
    <citation type="submission" date="2014-03" db="EMBL/GenBank/DDBJ databases">
        <title>Draft genome of the hookworm Oesophagostomum dentatum.</title>
        <authorList>
            <person name="Mitreva M."/>
        </authorList>
    </citation>
    <scope>NUCLEOTIDE SEQUENCE [LARGE SCALE GENOMIC DNA]</scope>
    <source>
        <strain evidence="1 2">OD-Hann</strain>
    </source>
</reference>
<gene>
    <name evidence="1" type="ORF">OESDEN_03092</name>
</gene>
<accession>A0A0B1TLF1</accession>
<evidence type="ECO:0000313" key="2">
    <source>
        <dbReference type="Proteomes" id="UP000053660"/>
    </source>
</evidence>
<proteinExistence type="predicted"/>
<dbReference type="AlphaFoldDB" id="A0A0B1TLF1"/>
<name>A0A0B1TLF1_OESDE</name>
<dbReference type="Proteomes" id="UP000053660">
    <property type="component" value="Unassembled WGS sequence"/>
</dbReference>
<sequence length="92" mass="10620">MKSGSRSTTLTGRMTALRKRRMATFLQQTTSTRIRNVCLTTWVKEFSRMHGPATTARCLPMDRQEAVKATRSLDSRTIKELYPYFAKNCSRK</sequence>
<dbReference type="EMBL" id="KN549556">
    <property type="protein sequence ID" value="KHJ96936.1"/>
    <property type="molecule type" value="Genomic_DNA"/>
</dbReference>
<organism evidence="1 2">
    <name type="scientific">Oesophagostomum dentatum</name>
    <name type="common">Nodular worm</name>
    <dbReference type="NCBI Taxonomy" id="61180"/>
    <lineage>
        <taxon>Eukaryota</taxon>
        <taxon>Metazoa</taxon>
        <taxon>Ecdysozoa</taxon>
        <taxon>Nematoda</taxon>
        <taxon>Chromadorea</taxon>
        <taxon>Rhabditida</taxon>
        <taxon>Rhabditina</taxon>
        <taxon>Rhabditomorpha</taxon>
        <taxon>Strongyloidea</taxon>
        <taxon>Strongylidae</taxon>
        <taxon>Oesophagostomum</taxon>
    </lineage>
</organism>